<evidence type="ECO:0000256" key="1">
    <source>
        <dbReference type="ARBA" id="ARBA00000885"/>
    </source>
</evidence>
<evidence type="ECO:0000313" key="8">
    <source>
        <dbReference type="EMBL" id="CAF1066542.1"/>
    </source>
</evidence>
<sequence>MFPKKLQTDTNKNDFLHNLDEARDARRREKQIQQSVIIIQKIVRGYLVRKKYRDYRKNELNSIFLGFTDSNSQKYPSLQLASTMFTNLQHFLLYYNRMKLKNNSLELQQLLLGVLNYISTSIQADDLKYSYLAAFFNKEINSQWMKFNQDLLIIVLKILETTDLTTAIDIQLIMSCINYVYLMTDCQNWKAVQNNSNELLLKTMLALNHSFIIYLGQHNLLKSLKIAMIRCMQRRLESSMINNIATLVFKRKMFPKKLQTDTNKNDFLHNLDEARDARRREKQIQQSVIIIQKIVRGYLVRKKYRDYRKNELNSIFLGFTDSNSQKYPSLQLASTMFTNLQHFLLYYNRMKLKNNSLELQQLLLGVLNYISTSIHADDIKYSYLAAFFNKEINSQWMKFNQDLLIIVLKILETTDLTTAIDIQLIMSCINYVYLMTDCQNWKAVQNNSNELLLKTMLALNHSFIIYLGQHNLLKSLKIAMIRCMQRRLESSMINNIATLVFKLLLSSDFNRIHIILFAQTILTIPTFITMCHETSHKTFQMVCQKDLFNHLICIFGVQESLVSLTENIDIIELCYLLGNIVALASIDPSQIEAMKQPFFQSLLNILDVCRQRQTVDVQSGKQTKTTTVWHPIIGHVRGKTNAMIVSHQEIVQRVITQYKYLWSKSFVNMLFESIPTTSSGNQSSTGKKETNIIRAKFEKLFHSKTTVDKLTTDELTHSICRITTFYQKLIQTLTELRLQILCALSLQDSLISSLWQFLNNTGPTCGLKELTKIYEMNKDDHHPIFDLLQLFCNFCLYLATVLDEEEMYKEQKYLELESWSQFCLFLNQFVYRLIRVEFTRTTTTSPKLKLENSQLYKTLHQLLILLHERNSRKSFTPDSHWLIRDVKSSSSFMADLERDDSCAFYLLEQIPHILTFKDRVKILQMFIERDKEKECNEISSLRYHTKNYYEIHRTNLFGDAFRSLQSASSSTWKNTIRISFINQQGLAEAGIDQNGIFKEFIQDVTRQAFDPAFNLFKVTENRTLYPSPISDRTENYLYLFNFIGKILGKAVYEQIVLDIELAPFFLRHLISRKNLNYSCFDDLMFLDRDLYNNLNFIKHYDGDVSALALTYSIDEDVLGELMTYDIIPCGRHINVTSDDKIVYIHRMSVYRTYTRIKSQIKMFTDGFKTLMKPEWINMFSVPELQQLISGESSDIDLEDLKTNVVYQGGYHRTHPVIKWLWQTLEQDFTREERALFLRFVTSSGRAPLLGFRSLNPPFTIRCLESSEHEEEGDSLGRIFRNMISINRTSSERLPSSSTCFNLLKLPSYKTRRILVDKLRYAIKANAGFELS</sequence>
<protein>
    <recommendedName>
        <fullName evidence="3">HECT-type E3 ubiquitin transferase</fullName>
        <ecNumber evidence="3">2.3.2.26</ecNumber>
    </recommendedName>
</protein>
<dbReference type="Gene3D" id="3.30.2410.10">
    <property type="entry name" value="Hect, E3 ligase catalytic domain"/>
    <property type="match status" value="1"/>
</dbReference>
<organism evidence="8 9">
    <name type="scientific">Adineta steineri</name>
    <dbReference type="NCBI Taxonomy" id="433720"/>
    <lineage>
        <taxon>Eukaryota</taxon>
        <taxon>Metazoa</taxon>
        <taxon>Spiralia</taxon>
        <taxon>Gnathifera</taxon>
        <taxon>Rotifera</taxon>
        <taxon>Eurotatoria</taxon>
        <taxon>Bdelloidea</taxon>
        <taxon>Adinetida</taxon>
        <taxon>Adinetidae</taxon>
        <taxon>Adineta</taxon>
    </lineage>
</organism>
<dbReference type="PANTHER" id="PTHR45700:SF3">
    <property type="entry name" value="UBIQUITIN-PROTEIN LIGASE E3B"/>
    <property type="match status" value="1"/>
</dbReference>
<dbReference type="PROSITE" id="PS50237">
    <property type="entry name" value="HECT"/>
    <property type="match status" value="1"/>
</dbReference>
<evidence type="ECO:0000256" key="3">
    <source>
        <dbReference type="ARBA" id="ARBA00012485"/>
    </source>
</evidence>
<dbReference type="EMBL" id="CAJNOE010000226">
    <property type="protein sequence ID" value="CAF1066542.1"/>
    <property type="molecule type" value="Genomic_DNA"/>
</dbReference>
<dbReference type="PROSITE" id="PS50096">
    <property type="entry name" value="IQ"/>
    <property type="match status" value="2"/>
</dbReference>
<evidence type="ECO:0000256" key="2">
    <source>
        <dbReference type="ARBA" id="ARBA00004906"/>
    </source>
</evidence>
<dbReference type="PANTHER" id="PTHR45700">
    <property type="entry name" value="UBIQUITIN-PROTEIN LIGASE E3C"/>
    <property type="match status" value="1"/>
</dbReference>
<accession>A0A814LQT8</accession>
<dbReference type="Pfam" id="PF00632">
    <property type="entry name" value="HECT"/>
    <property type="match status" value="1"/>
</dbReference>
<dbReference type="GO" id="GO:0000209">
    <property type="term" value="P:protein polyubiquitination"/>
    <property type="evidence" value="ECO:0007669"/>
    <property type="project" value="InterPro"/>
</dbReference>
<keyword evidence="4" id="KW-0808">Transferase</keyword>
<dbReference type="GO" id="GO:0006511">
    <property type="term" value="P:ubiquitin-dependent protein catabolic process"/>
    <property type="evidence" value="ECO:0007669"/>
    <property type="project" value="TreeGrafter"/>
</dbReference>
<dbReference type="InterPro" id="IPR035983">
    <property type="entry name" value="Hect_E3_ubiquitin_ligase"/>
</dbReference>
<gene>
    <name evidence="8" type="ORF">IZO911_LOCUS21174</name>
</gene>
<proteinExistence type="predicted"/>
<feature type="domain" description="HECT" evidence="7">
    <location>
        <begin position="968"/>
        <end position="1331"/>
    </location>
</feature>
<dbReference type="Gene3D" id="3.90.1750.10">
    <property type="entry name" value="Hect, E3 ligase catalytic domains"/>
    <property type="match status" value="1"/>
</dbReference>
<comment type="catalytic activity">
    <reaction evidence="1">
        <text>S-ubiquitinyl-[E2 ubiquitin-conjugating enzyme]-L-cysteine + [acceptor protein]-L-lysine = [E2 ubiquitin-conjugating enzyme]-L-cysteine + N(6)-ubiquitinyl-[acceptor protein]-L-lysine.</text>
        <dbReference type="EC" id="2.3.2.26"/>
    </reaction>
</comment>
<evidence type="ECO:0000256" key="5">
    <source>
        <dbReference type="ARBA" id="ARBA00022786"/>
    </source>
</evidence>
<evidence type="ECO:0000256" key="6">
    <source>
        <dbReference type="PROSITE-ProRule" id="PRU00104"/>
    </source>
</evidence>
<feature type="active site" description="Glycyl thioester intermediate" evidence="6">
    <location>
        <position position="1299"/>
    </location>
</feature>
<dbReference type="SUPFAM" id="SSF56204">
    <property type="entry name" value="Hect, E3 ligase catalytic domain"/>
    <property type="match status" value="1"/>
</dbReference>
<dbReference type="InterPro" id="IPR000048">
    <property type="entry name" value="IQ_motif_EF-hand-BS"/>
</dbReference>
<dbReference type="CDD" id="cd00078">
    <property type="entry name" value="HECTc"/>
    <property type="match status" value="1"/>
</dbReference>
<dbReference type="InterPro" id="IPR044611">
    <property type="entry name" value="E3A/B/C-like"/>
</dbReference>
<dbReference type="SMART" id="SM00119">
    <property type="entry name" value="HECTc"/>
    <property type="match status" value="1"/>
</dbReference>
<evidence type="ECO:0000256" key="4">
    <source>
        <dbReference type="ARBA" id="ARBA00022679"/>
    </source>
</evidence>
<keyword evidence="5 6" id="KW-0833">Ubl conjugation pathway</keyword>
<comment type="pathway">
    <text evidence="2">Protein modification; protein ubiquitination.</text>
</comment>
<name>A0A814LQT8_9BILA</name>
<dbReference type="SMART" id="SM00015">
    <property type="entry name" value="IQ"/>
    <property type="match status" value="2"/>
</dbReference>
<dbReference type="FunFam" id="3.30.2160.10:FF:000002">
    <property type="entry name" value="Putative Ubiquitin-protein ligase E3C"/>
    <property type="match status" value="1"/>
</dbReference>
<dbReference type="Gene3D" id="3.30.2160.10">
    <property type="entry name" value="Hect, E3 ligase catalytic domain"/>
    <property type="match status" value="1"/>
</dbReference>
<comment type="caution">
    <text evidence="8">The sequence shown here is derived from an EMBL/GenBank/DDBJ whole genome shotgun (WGS) entry which is preliminary data.</text>
</comment>
<dbReference type="GO" id="GO:0061630">
    <property type="term" value="F:ubiquitin protein ligase activity"/>
    <property type="evidence" value="ECO:0007669"/>
    <property type="project" value="UniProtKB-EC"/>
</dbReference>
<evidence type="ECO:0000313" key="9">
    <source>
        <dbReference type="Proteomes" id="UP000663860"/>
    </source>
</evidence>
<reference evidence="8" key="1">
    <citation type="submission" date="2021-02" db="EMBL/GenBank/DDBJ databases">
        <authorList>
            <person name="Nowell W R."/>
        </authorList>
    </citation>
    <scope>NUCLEOTIDE SEQUENCE</scope>
</reference>
<dbReference type="Proteomes" id="UP000663860">
    <property type="component" value="Unassembled WGS sequence"/>
</dbReference>
<dbReference type="EC" id="2.3.2.26" evidence="3"/>
<dbReference type="Pfam" id="PF00612">
    <property type="entry name" value="IQ"/>
    <property type="match status" value="2"/>
</dbReference>
<evidence type="ECO:0000259" key="7">
    <source>
        <dbReference type="PROSITE" id="PS50237"/>
    </source>
</evidence>
<dbReference type="InterPro" id="IPR000569">
    <property type="entry name" value="HECT_dom"/>
</dbReference>